<proteinExistence type="predicted"/>
<evidence type="ECO:0000313" key="1">
    <source>
        <dbReference type="EMBL" id="KAF2807817.1"/>
    </source>
</evidence>
<reference evidence="1 3" key="1">
    <citation type="journal article" date="2020" name="Stud. Mycol.">
        <title>101 Dothideomycetes genomes: a test case for predicting lifestyles and emergence of pathogens.</title>
        <authorList>
            <person name="Haridas S."/>
            <person name="Albert R."/>
            <person name="Binder M."/>
            <person name="Bloem J."/>
            <person name="Labutti K."/>
            <person name="Salamov A."/>
            <person name="Andreopoulos B."/>
            <person name="Baker S."/>
            <person name="Barry K."/>
            <person name="Bills G."/>
            <person name="Bluhm B."/>
            <person name="Cannon C."/>
            <person name="Castanera R."/>
            <person name="Culley D."/>
            <person name="Daum C."/>
            <person name="Ezra D."/>
            <person name="Gonzalez J."/>
            <person name="Henrissat B."/>
            <person name="Kuo A."/>
            <person name="Liang C."/>
            <person name="Lipzen A."/>
            <person name="Lutzoni F."/>
            <person name="Magnuson J."/>
            <person name="Mondo S."/>
            <person name="Nolan M."/>
            <person name="Ohm R."/>
            <person name="Pangilinan J."/>
            <person name="Park H.-J."/>
            <person name="Ramirez L."/>
            <person name="Alfaro M."/>
            <person name="Sun H."/>
            <person name="Tritt A."/>
            <person name="Yoshinaga Y."/>
            <person name="Zwiers L.-H."/>
            <person name="Turgeon B."/>
            <person name="Goodwin S."/>
            <person name="Spatafora J."/>
            <person name="Crous P."/>
            <person name="Grigoriev I."/>
        </authorList>
    </citation>
    <scope>NUCLEOTIDE SEQUENCE</scope>
    <source>
        <strain evidence="1 3">CBS 304.34</strain>
    </source>
</reference>
<evidence type="ECO:0000313" key="2">
    <source>
        <dbReference type="Proteomes" id="UP000504636"/>
    </source>
</evidence>
<dbReference type="OrthoDB" id="3563387at2759"/>
<name>A0A6A6YIR6_9PEZI</name>
<sequence>MVEECNRLRLTKEEDRLPVLSGLAKSNQSVYLAGIWLQHFPHCLYWAPDPYYTSHRAPIDLDEDFNRSLRQEGALNSAEALNARCEVQGVNPHGRVKSGFLVINGWTGTAAVSKIHRRRMDASGMSGFSQLSGIELQEDSVGPYRASVLVLKASATVPGSYERVGLIFPATQVRYISNDDDNYDILVGDIFKSAPNWFDEEKTVRII</sequence>
<dbReference type="EMBL" id="MU003704">
    <property type="protein sequence ID" value="KAF2807817.1"/>
    <property type="molecule type" value="Genomic_DNA"/>
</dbReference>
<reference evidence="3" key="3">
    <citation type="submission" date="2025-04" db="UniProtKB">
        <authorList>
            <consortium name="RefSeq"/>
        </authorList>
    </citation>
    <scope>IDENTIFICATION</scope>
    <source>
        <strain evidence="3">CBS 304.34</strain>
    </source>
</reference>
<dbReference type="GeneID" id="54469121"/>
<accession>A0A6A6YIR6</accession>
<evidence type="ECO:0008006" key="4">
    <source>
        <dbReference type="Google" id="ProtNLM"/>
    </source>
</evidence>
<gene>
    <name evidence="1 3" type="ORF">BDZ99DRAFT_572712</name>
</gene>
<reference evidence="3" key="2">
    <citation type="submission" date="2020-04" db="EMBL/GenBank/DDBJ databases">
        <authorList>
            <consortium name="NCBI Genome Project"/>
        </authorList>
    </citation>
    <scope>NUCLEOTIDE SEQUENCE</scope>
    <source>
        <strain evidence="3">CBS 304.34</strain>
    </source>
</reference>
<dbReference type="Proteomes" id="UP000504636">
    <property type="component" value="Unplaced"/>
</dbReference>
<dbReference type="AlphaFoldDB" id="A0A6A6YIR6"/>
<protein>
    <recommendedName>
        <fullName evidence="4">Heterokaryon incompatibility domain-containing protein</fullName>
    </recommendedName>
</protein>
<dbReference type="RefSeq" id="XP_033574781.1">
    <property type="nucleotide sequence ID" value="XM_033728228.1"/>
</dbReference>
<organism evidence="1">
    <name type="scientific">Mytilinidion resinicola</name>
    <dbReference type="NCBI Taxonomy" id="574789"/>
    <lineage>
        <taxon>Eukaryota</taxon>
        <taxon>Fungi</taxon>
        <taxon>Dikarya</taxon>
        <taxon>Ascomycota</taxon>
        <taxon>Pezizomycotina</taxon>
        <taxon>Dothideomycetes</taxon>
        <taxon>Pleosporomycetidae</taxon>
        <taxon>Mytilinidiales</taxon>
        <taxon>Mytilinidiaceae</taxon>
        <taxon>Mytilinidion</taxon>
    </lineage>
</organism>
<keyword evidence="2" id="KW-1185">Reference proteome</keyword>
<evidence type="ECO:0000313" key="3">
    <source>
        <dbReference type="RefSeq" id="XP_033574781.1"/>
    </source>
</evidence>